<dbReference type="EMBL" id="RFFJ01000016">
    <property type="protein sequence ID" value="RMI44452.1"/>
    <property type="molecule type" value="Genomic_DNA"/>
</dbReference>
<keyword evidence="2" id="KW-1185">Reference proteome</keyword>
<dbReference type="Proteomes" id="UP000278673">
    <property type="component" value="Unassembled WGS sequence"/>
</dbReference>
<comment type="caution">
    <text evidence="1">The sequence shown here is derived from an EMBL/GenBank/DDBJ whole genome shotgun (WGS) entry which is preliminary data.</text>
</comment>
<evidence type="ECO:0000313" key="1">
    <source>
        <dbReference type="EMBL" id="RMI44452.1"/>
    </source>
</evidence>
<organism evidence="1 2">
    <name type="scientific">Streptomyces triticirhizae</name>
    <dbReference type="NCBI Taxonomy" id="2483353"/>
    <lineage>
        <taxon>Bacteria</taxon>
        <taxon>Bacillati</taxon>
        <taxon>Actinomycetota</taxon>
        <taxon>Actinomycetes</taxon>
        <taxon>Kitasatosporales</taxon>
        <taxon>Streptomycetaceae</taxon>
        <taxon>Streptomyces</taxon>
    </lineage>
</organism>
<protein>
    <submittedName>
        <fullName evidence="1">Uncharacterized protein</fullName>
    </submittedName>
</protein>
<proteinExistence type="predicted"/>
<accession>A0A3M2M4Q5</accession>
<dbReference type="AlphaFoldDB" id="A0A3M2M4Q5"/>
<evidence type="ECO:0000313" key="2">
    <source>
        <dbReference type="Proteomes" id="UP000278673"/>
    </source>
</evidence>
<sequence>MSVDAVAWSQDREVWHKQPGESARDHELYLIYQGQGAERSLDSTTAEWNAQVASGQRRNGKTVSVRTVERASVRWGWVARAAARDDREYSIVARRYRLRDAEQRAKNADLLGRVAERVALLTLEASMDDARPADLLRATGDLVERHARVTAPTGPLVSVQAAASASAQATAEAADGQAEEDAAHGRDAGLYEELLEQMRQDVAAVAQAPAVHALPAAREEAERTGLVDVLAMFGDDDAEEGAP</sequence>
<gene>
    <name evidence="1" type="ORF">EBN88_05475</name>
</gene>
<reference evidence="1 2" key="1">
    <citation type="submission" date="2018-10" db="EMBL/GenBank/DDBJ databases">
        <title>Isolation, diversity and antifungal activity of actinobacteria from wheat.</title>
        <authorList>
            <person name="Han C."/>
        </authorList>
    </citation>
    <scope>NUCLEOTIDE SEQUENCE [LARGE SCALE GENOMIC DNA]</scope>
    <source>
        <strain evidence="1 2">NEAU-YY642</strain>
    </source>
</reference>
<name>A0A3M2M4Q5_9ACTN</name>
<dbReference type="RefSeq" id="WP_122182659.1">
    <property type="nucleotide sequence ID" value="NZ_RFFJ01000016.1"/>
</dbReference>